<dbReference type="PANTHER" id="PTHR30448">
    <property type="entry name" value="RNASE ADAPTER PROTEIN RAPZ"/>
    <property type="match status" value="1"/>
</dbReference>
<evidence type="ECO:0000256" key="1">
    <source>
        <dbReference type="ARBA" id="ARBA00022741"/>
    </source>
</evidence>
<feature type="binding site" evidence="4">
    <location>
        <begin position="11"/>
        <end position="18"/>
    </location>
    <ligand>
        <name>ATP</name>
        <dbReference type="ChEBI" id="CHEBI:30616"/>
    </ligand>
</feature>
<dbReference type="Pfam" id="PF03668">
    <property type="entry name" value="RapZ-like_N"/>
    <property type="match status" value="1"/>
</dbReference>
<dbReference type="Pfam" id="PF22740">
    <property type="entry name" value="PapZ_C"/>
    <property type="match status" value="1"/>
</dbReference>
<dbReference type="EMBL" id="UGHR01000003">
    <property type="protein sequence ID" value="STR45003.1"/>
    <property type="molecule type" value="Genomic_DNA"/>
</dbReference>
<evidence type="ECO:0000256" key="4">
    <source>
        <dbReference type="HAMAP-Rule" id="MF_00636"/>
    </source>
</evidence>
<evidence type="ECO:0000313" key="10">
    <source>
        <dbReference type="Proteomes" id="UP000295794"/>
    </source>
</evidence>
<dbReference type="NCBIfam" id="NF003828">
    <property type="entry name" value="PRK05416.1"/>
    <property type="match status" value="1"/>
</dbReference>
<dbReference type="RefSeq" id="WP_115228726.1">
    <property type="nucleotide sequence ID" value="NZ_CAWOLO010000007.1"/>
</dbReference>
<organism evidence="7 9">
    <name type="scientific">Iodobacter fluviatilis</name>
    <dbReference type="NCBI Taxonomy" id="537"/>
    <lineage>
        <taxon>Bacteria</taxon>
        <taxon>Pseudomonadati</taxon>
        <taxon>Pseudomonadota</taxon>
        <taxon>Betaproteobacteria</taxon>
        <taxon>Neisseriales</taxon>
        <taxon>Chitinibacteraceae</taxon>
        <taxon>Iodobacter</taxon>
    </lineage>
</organism>
<keyword evidence="10" id="KW-1185">Reference proteome</keyword>
<evidence type="ECO:0000259" key="5">
    <source>
        <dbReference type="Pfam" id="PF03668"/>
    </source>
</evidence>
<reference evidence="7 9" key="1">
    <citation type="submission" date="2018-06" db="EMBL/GenBank/DDBJ databases">
        <authorList>
            <consortium name="Pathogen Informatics"/>
            <person name="Doyle S."/>
        </authorList>
    </citation>
    <scope>NUCLEOTIDE SEQUENCE [LARGE SCALE GENOMIC DNA]</scope>
    <source>
        <strain evidence="7 9">NCTC11159</strain>
    </source>
</reference>
<dbReference type="Proteomes" id="UP000295794">
    <property type="component" value="Unassembled WGS sequence"/>
</dbReference>
<protein>
    <submittedName>
        <fullName evidence="7">GlmZ(SRNA)-inactivating NTPase</fullName>
    </submittedName>
    <submittedName>
        <fullName evidence="8">UPF0042 nucleotide-binding protein</fullName>
    </submittedName>
</protein>
<reference evidence="8 10" key="2">
    <citation type="submission" date="2019-03" db="EMBL/GenBank/DDBJ databases">
        <title>Genomic Encyclopedia of Type Strains, Phase IV (KMG-IV): sequencing the most valuable type-strain genomes for metagenomic binning, comparative biology and taxonomic classification.</title>
        <authorList>
            <person name="Goeker M."/>
        </authorList>
    </citation>
    <scope>NUCLEOTIDE SEQUENCE [LARGE SCALE GENOMIC DNA]</scope>
    <source>
        <strain evidence="8 10">DSM 3764</strain>
    </source>
</reference>
<name>A0A377SVI5_9NEIS</name>
<dbReference type="GO" id="GO:0005525">
    <property type="term" value="F:GTP binding"/>
    <property type="evidence" value="ECO:0007669"/>
    <property type="project" value="UniProtKB-UniRule"/>
</dbReference>
<dbReference type="GO" id="GO:0005524">
    <property type="term" value="F:ATP binding"/>
    <property type="evidence" value="ECO:0007669"/>
    <property type="project" value="UniProtKB-UniRule"/>
</dbReference>
<evidence type="ECO:0000313" key="9">
    <source>
        <dbReference type="Proteomes" id="UP000255108"/>
    </source>
</evidence>
<keyword evidence="3 4" id="KW-0342">GTP-binding</keyword>
<dbReference type="HAMAP" id="MF_00636">
    <property type="entry name" value="RapZ_like"/>
    <property type="match status" value="1"/>
</dbReference>
<dbReference type="InterPro" id="IPR053930">
    <property type="entry name" value="RapZ-like_N"/>
</dbReference>
<dbReference type="PANTHER" id="PTHR30448:SF0">
    <property type="entry name" value="RNASE ADAPTER PROTEIN RAPZ"/>
    <property type="match status" value="1"/>
</dbReference>
<dbReference type="InterPro" id="IPR027417">
    <property type="entry name" value="P-loop_NTPase"/>
</dbReference>
<dbReference type="Proteomes" id="UP000255108">
    <property type="component" value="Unassembled WGS sequence"/>
</dbReference>
<evidence type="ECO:0000256" key="3">
    <source>
        <dbReference type="ARBA" id="ARBA00023134"/>
    </source>
</evidence>
<gene>
    <name evidence="7" type="primary">yhbJ</name>
    <name evidence="8" type="ORF">EV682_10759</name>
    <name evidence="7" type="ORF">NCTC11159_03549</name>
</gene>
<evidence type="ECO:0000313" key="7">
    <source>
        <dbReference type="EMBL" id="STR45003.1"/>
    </source>
</evidence>
<dbReference type="SUPFAM" id="SSF52540">
    <property type="entry name" value="P-loop containing nucleoside triphosphate hydrolases"/>
    <property type="match status" value="1"/>
</dbReference>
<dbReference type="EMBL" id="SMBT01000007">
    <property type="protein sequence ID" value="TCU85549.1"/>
    <property type="molecule type" value="Genomic_DNA"/>
</dbReference>
<evidence type="ECO:0000313" key="8">
    <source>
        <dbReference type="EMBL" id="TCU85549.1"/>
    </source>
</evidence>
<feature type="domain" description="RapZ-like N-terminal" evidence="5">
    <location>
        <begin position="5"/>
        <end position="156"/>
    </location>
</feature>
<evidence type="ECO:0000259" key="6">
    <source>
        <dbReference type="Pfam" id="PF22740"/>
    </source>
</evidence>
<accession>A0A377SVI5</accession>
<feature type="binding site" evidence="4">
    <location>
        <begin position="60"/>
        <end position="63"/>
    </location>
    <ligand>
        <name>GTP</name>
        <dbReference type="ChEBI" id="CHEBI:37565"/>
    </ligand>
</feature>
<dbReference type="InterPro" id="IPR005337">
    <property type="entry name" value="RapZ-like"/>
</dbReference>
<evidence type="ECO:0000256" key="2">
    <source>
        <dbReference type="ARBA" id="ARBA00022840"/>
    </source>
</evidence>
<proteinExistence type="inferred from homology"/>
<dbReference type="Gene3D" id="3.40.50.300">
    <property type="entry name" value="P-loop containing nucleotide triphosphate hydrolases"/>
    <property type="match status" value="1"/>
</dbReference>
<sequence length="282" mass="31860">MSKQQLILLSGLSGAGKSVALKALEDLGYFCIDNLPAPLLPQTVALLDEDGYPNVAISVDVRSAHNFASFPNHLEALLELGLDVQMLFLEANNDTLVKRFSETRRSHPLSSGELTVSEAIGLEREMLVDFSTQAHRIDTSDLSANQLRSWIRQFVALDRSRLTVIFESFGFKHGLPMDADFVFDARCLPNPYYDKALRPLTGKDQPVMDFLVRQEVVGRFQNHIRTFLEAWLPEFEADNRSYITVAIGCTGGQHRSVYLAEQLAKYFAEHRQVLLRHREQHA</sequence>
<dbReference type="AlphaFoldDB" id="A0A377SVI5"/>
<keyword evidence="2 4" id="KW-0067">ATP-binding</keyword>
<feature type="domain" description="RapZ C-terminal" evidence="6">
    <location>
        <begin position="163"/>
        <end position="280"/>
    </location>
</feature>
<keyword evidence="1 4" id="KW-0547">Nucleotide-binding</keyword>
<dbReference type="InterPro" id="IPR053931">
    <property type="entry name" value="RapZ_C"/>
</dbReference>
<dbReference type="PIRSF" id="PIRSF005052">
    <property type="entry name" value="P-loopkin"/>
    <property type="match status" value="1"/>
</dbReference>
<dbReference type="OrthoDB" id="9784461at2"/>